<dbReference type="EMBL" id="MBER01000116">
    <property type="protein sequence ID" value="OMC39569.1"/>
    <property type="molecule type" value="Genomic_DNA"/>
</dbReference>
<proteinExistence type="predicted"/>
<dbReference type="Proteomes" id="UP000187001">
    <property type="component" value="Unassembled WGS sequence"/>
</dbReference>
<evidence type="ECO:0000313" key="2">
    <source>
        <dbReference type="Proteomes" id="UP000187001"/>
    </source>
</evidence>
<dbReference type="Gene3D" id="3.10.180.10">
    <property type="entry name" value="2,3-Dihydroxybiphenyl 1,2-Dioxygenase, domain 1"/>
    <property type="match status" value="1"/>
</dbReference>
<dbReference type="RefSeq" id="WP_076206564.1">
    <property type="nucleotide sequence ID" value="NZ_MBER01000116.1"/>
</dbReference>
<sequence length="320" mass="35710">MYDTLLSADYLVSDSDPFAAELVEKLELPTPDPNWRRELPNHAVLPHFLRVNRNLAEAPTMLEPVSFRMCPNPRDPVFPRYLQSLAQFQGVDRPMKTHGNVFTTSHMDQLIDTLFTKYVPFRTAPPSEDFPGQRIWIGSTAECPEYVPDYDGGLMIEVISTSTVTAKLDPVPVAQDSPAEEGTMVRLVNRGFIVRDLDKVCQLWAENLRFEPAGEITRHDDEGYRRARFSFDVENSSTFDIIAPTRADSNVGNYLTTWGPGPYYTRIAVAGLQAKAARLKERDTPFVTKPATSAAPERLVVDPAAVSGALFEFVDVGAVD</sequence>
<name>A0ABD6QI35_MYCFO</name>
<dbReference type="InterPro" id="IPR029068">
    <property type="entry name" value="Glyas_Bleomycin-R_OHBP_Dase"/>
</dbReference>
<evidence type="ECO:0000313" key="1">
    <source>
        <dbReference type="EMBL" id="OMC39569.1"/>
    </source>
</evidence>
<dbReference type="SUPFAM" id="SSF54593">
    <property type="entry name" value="Glyoxalase/Bleomycin resistance protein/Dihydroxybiphenyl dioxygenase"/>
    <property type="match status" value="1"/>
</dbReference>
<comment type="caution">
    <text evidence="1">The sequence shown here is derived from an EMBL/GenBank/DDBJ whole genome shotgun (WGS) entry which is preliminary data.</text>
</comment>
<reference evidence="1 2" key="1">
    <citation type="submission" date="2016-07" db="EMBL/GenBank/DDBJ databases">
        <authorList>
            <person name="Sutton G."/>
            <person name="Brinkac L."/>
            <person name="Sanka R."/>
            <person name="Adams M."/>
            <person name="Lau E."/>
            <person name="Kumar A."/>
            <person name="Macaden R."/>
        </authorList>
    </citation>
    <scope>NUCLEOTIDE SEQUENCE [LARGE SCALE GENOMIC DNA]</scope>
    <source>
        <strain evidence="1 2">GA-0871</strain>
    </source>
</reference>
<dbReference type="AlphaFoldDB" id="A0ABD6QI35"/>
<gene>
    <name evidence="1" type="ORF">A5742_04995</name>
</gene>
<organism evidence="1 2">
    <name type="scientific">Mycolicibacterium fortuitum</name>
    <name type="common">Mycobacterium fortuitum</name>
    <dbReference type="NCBI Taxonomy" id="1766"/>
    <lineage>
        <taxon>Bacteria</taxon>
        <taxon>Bacillati</taxon>
        <taxon>Actinomycetota</taxon>
        <taxon>Actinomycetes</taxon>
        <taxon>Mycobacteriales</taxon>
        <taxon>Mycobacteriaceae</taxon>
        <taxon>Mycolicibacterium</taxon>
    </lineage>
</organism>
<accession>A0ABD6QI35</accession>
<protein>
    <submittedName>
        <fullName evidence="1">Uncharacterized protein</fullName>
    </submittedName>
</protein>